<proteinExistence type="predicted"/>
<dbReference type="Proteomes" id="UP000664859">
    <property type="component" value="Unassembled WGS sequence"/>
</dbReference>
<dbReference type="EMBL" id="JAFCMP010000020">
    <property type="protein sequence ID" value="KAG5191402.1"/>
    <property type="molecule type" value="Genomic_DNA"/>
</dbReference>
<dbReference type="AlphaFoldDB" id="A0A835ZBL2"/>
<reference evidence="1" key="1">
    <citation type="submission" date="2021-02" db="EMBL/GenBank/DDBJ databases">
        <title>First Annotated Genome of the Yellow-green Alga Tribonema minus.</title>
        <authorList>
            <person name="Mahan K.M."/>
        </authorList>
    </citation>
    <scope>NUCLEOTIDE SEQUENCE</scope>
    <source>
        <strain evidence="1">UTEX B ZZ1240</strain>
    </source>
</reference>
<keyword evidence="2" id="KW-1185">Reference proteome</keyword>
<sequence length="104" mass="10817">MAMARTQGQARALQRLPRYVDAAAAVEAARALDVAAKRAFDPEKREQWCATAAERALAAAERAAALAAQAARSGGGTNTLPPLSIVHAAAEAVHTAAEAKRGWQ</sequence>
<comment type="caution">
    <text evidence="1">The sequence shown here is derived from an EMBL/GenBank/DDBJ whole genome shotgun (WGS) entry which is preliminary data.</text>
</comment>
<organism evidence="1 2">
    <name type="scientific">Tribonema minus</name>
    <dbReference type="NCBI Taxonomy" id="303371"/>
    <lineage>
        <taxon>Eukaryota</taxon>
        <taxon>Sar</taxon>
        <taxon>Stramenopiles</taxon>
        <taxon>Ochrophyta</taxon>
        <taxon>PX clade</taxon>
        <taxon>Xanthophyceae</taxon>
        <taxon>Tribonematales</taxon>
        <taxon>Tribonemataceae</taxon>
        <taxon>Tribonema</taxon>
    </lineage>
</organism>
<protein>
    <submittedName>
        <fullName evidence="1">Uncharacterized protein</fullName>
    </submittedName>
</protein>
<name>A0A835ZBL2_9STRA</name>
<evidence type="ECO:0000313" key="1">
    <source>
        <dbReference type="EMBL" id="KAG5191402.1"/>
    </source>
</evidence>
<evidence type="ECO:0000313" key="2">
    <source>
        <dbReference type="Proteomes" id="UP000664859"/>
    </source>
</evidence>
<accession>A0A835ZBL2</accession>
<gene>
    <name evidence="1" type="ORF">JKP88DRAFT_285208</name>
</gene>